<dbReference type="SUPFAM" id="SSF53474">
    <property type="entry name" value="alpha/beta-Hydrolases"/>
    <property type="match status" value="1"/>
</dbReference>
<reference evidence="2 3" key="1">
    <citation type="submission" date="2023-02" db="EMBL/GenBank/DDBJ databases">
        <title>Genome Sequence of L. cardiaca H63T.</title>
        <authorList>
            <person name="Lopez A.E."/>
            <person name="Cianciotto N.P."/>
        </authorList>
    </citation>
    <scope>NUCLEOTIDE SEQUENCE [LARGE SCALE GENOMIC DNA]</scope>
    <source>
        <strain evidence="2 3">H63</strain>
    </source>
</reference>
<gene>
    <name evidence="2" type="ORF">PXX05_07670</name>
</gene>
<dbReference type="InterPro" id="IPR029058">
    <property type="entry name" value="AB_hydrolase_fold"/>
</dbReference>
<evidence type="ECO:0000313" key="2">
    <source>
        <dbReference type="EMBL" id="WED41815.1"/>
    </source>
</evidence>
<protein>
    <submittedName>
        <fullName evidence="2">Alpha/beta hydrolase</fullName>
    </submittedName>
</protein>
<proteinExistence type="predicted"/>
<evidence type="ECO:0000259" key="1">
    <source>
        <dbReference type="Pfam" id="PF12697"/>
    </source>
</evidence>
<organism evidence="2 3">
    <name type="scientific">Legionella cardiaca</name>
    <dbReference type="NCBI Taxonomy" id="1071983"/>
    <lineage>
        <taxon>Bacteria</taxon>
        <taxon>Pseudomonadati</taxon>
        <taxon>Pseudomonadota</taxon>
        <taxon>Gammaproteobacteria</taxon>
        <taxon>Legionellales</taxon>
        <taxon>Legionellaceae</taxon>
        <taxon>Legionella</taxon>
    </lineage>
</organism>
<dbReference type="PANTHER" id="PTHR43798">
    <property type="entry name" value="MONOACYLGLYCEROL LIPASE"/>
    <property type="match status" value="1"/>
</dbReference>
<dbReference type="Proteomes" id="UP001222087">
    <property type="component" value="Chromosome"/>
</dbReference>
<sequence>MKKFLWTSLKSRLQLVSTQEGKPFNWLFLPGGPGLGSESLNGLVSLLKLPGSIWRLDLPGDGSNLTTDDSSYFSSWSEALVEAVESLDNVILVAHSTGGMYVLATKKLEQLLMGLVLMDSAPDASWQTFFMEYVNQNPIANLEQLQDQYLTHPCNETLKQLTIASAPYLFTKSGFEKGVILLQQLPFNYKTSEWSTQHFDTHFKAQWIPQTIPTLIFAGDQDRITPLKLFTQLEAFKKDNILIKEITAAGHYPWIDNPDEVKLAFSEYCQML</sequence>
<accession>A0ABY8AQL5</accession>
<keyword evidence="3" id="KW-1185">Reference proteome</keyword>
<dbReference type="Pfam" id="PF12697">
    <property type="entry name" value="Abhydrolase_6"/>
    <property type="match status" value="1"/>
</dbReference>
<dbReference type="InterPro" id="IPR000073">
    <property type="entry name" value="AB_hydrolase_1"/>
</dbReference>
<dbReference type="PANTHER" id="PTHR43798:SF33">
    <property type="entry name" value="HYDROLASE, PUTATIVE (AFU_ORTHOLOGUE AFUA_2G14860)-RELATED"/>
    <property type="match status" value="1"/>
</dbReference>
<name>A0ABY8AQL5_9GAMM</name>
<dbReference type="InterPro" id="IPR050266">
    <property type="entry name" value="AB_hydrolase_sf"/>
</dbReference>
<dbReference type="GO" id="GO:0016787">
    <property type="term" value="F:hydrolase activity"/>
    <property type="evidence" value="ECO:0007669"/>
    <property type="project" value="UniProtKB-KW"/>
</dbReference>
<dbReference type="Gene3D" id="3.40.50.1820">
    <property type="entry name" value="alpha/beta hydrolase"/>
    <property type="match status" value="1"/>
</dbReference>
<feature type="domain" description="AB hydrolase-1" evidence="1">
    <location>
        <begin position="27"/>
        <end position="261"/>
    </location>
</feature>
<dbReference type="RefSeq" id="WP_275087641.1">
    <property type="nucleotide sequence ID" value="NZ_CP119078.1"/>
</dbReference>
<dbReference type="EMBL" id="CP119078">
    <property type="protein sequence ID" value="WED41815.1"/>
    <property type="molecule type" value="Genomic_DNA"/>
</dbReference>
<keyword evidence="2" id="KW-0378">Hydrolase</keyword>
<evidence type="ECO:0000313" key="3">
    <source>
        <dbReference type="Proteomes" id="UP001222087"/>
    </source>
</evidence>